<dbReference type="EMBL" id="JABGBN010000002">
    <property type="protein sequence ID" value="NOL51425.1"/>
    <property type="molecule type" value="Genomic_DNA"/>
</dbReference>
<reference evidence="3 4" key="1">
    <citation type="submission" date="2020-05" db="EMBL/GenBank/DDBJ databases">
        <authorList>
            <person name="Niu N."/>
        </authorList>
    </citation>
    <scope>NUCLEOTIDE SEQUENCE [LARGE SCALE GENOMIC DNA]</scope>
    <source>
        <strain evidence="3 4">3340-03</strain>
    </source>
</reference>
<keyword evidence="2" id="KW-0732">Signal</keyword>
<dbReference type="Pfam" id="PF03401">
    <property type="entry name" value="TctC"/>
    <property type="match status" value="1"/>
</dbReference>
<organism evidence="3 4">
    <name type="scientific">Pelistega suis</name>
    <dbReference type="NCBI Taxonomy" id="1631957"/>
    <lineage>
        <taxon>Bacteria</taxon>
        <taxon>Pseudomonadati</taxon>
        <taxon>Pseudomonadota</taxon>
        <taxon>Betaproteobacteria</taxon>
        <taxon>Burkholderiales</taxon>
        <taxon>Alcaligenaceae</taxon>
        <taxon>Pelistega</taxon>
    </lineage>
</organism>
<evidence type="ECO:0000256" key="2">
    <source>
        <dbReference type="SAM" id="SignalP"/>
    </source>
</evidence>
<gene>
    <name evidence="3" type="ORF">HKX39_04435</name>
</gene>
<evidence type="ECO:0000313" key="4">
    <source>
        <dbReference type="Proteomes" id="UP000537862"/>
    </source>
</evidence>
<dbReference type="CDD" id="cd07012">
    <property type="entry name" value="PBP2_Bug_TTT"/>
    <property type="match status" value="1"/>
</dbReference>
<dbReference type="Gene3D" id="3.40.190.150">
    <property type="entry name" value="Bordetella uptake gene, domain 1"/>
    <property type="match status" value="1"/>
</dbReference>
<comment type="caution">
    <text evidence="3">The sequence shown here is derived from an EMBL/GenBank/DDBJ whole genome shotgun (WGS) entry which is preliminary data.</text>
</comment>
<dbReference type="AlphaFoldDB" id="A0A849P6P6"/>
<dbReference type="PANTHER" id="PTHR42928:SF5">
    <property type="entry name" value="BLR1237 PROTEIN"/>
    <property type="match status" value="1"/>
</dbReference>
<evidence type="ECO:0000256" key="1">
    <source>
        <dbReference type="ARBA" id="ARBA00006987"/>
    </source>
</evidence>
<dbReference type="PANTHER" id="PTHR42928">
    <property type="entry name" value="TRICARBOXYLATE-BINDING PROTEIN"/>
    <property type="match status" value="1"/>
</dbReference>
<feature type="chain" id="PRO_5032409248" evidence="2">
    <location>
        <begin position="24"/>
        <end position="328"/>
    </location>
</feature>
<protein>
    <submittedName>
        <fullName evidence="3">Tripartite tricarboxylate transporter substrate binding protein</fullName>
    </submittedName>
</protein>
<keyword evidence="4" id="KW-1185">Reference proteome</keyword>
<sequence length="328" mass="34565">MKKCNPLKALLLSLSLLGSIASAQTAVDKWPEHELTLLVPFGPGSNPDIVSRLVAEHASKTLGKTIVVENKPGAGGNIATAAIAKAKPDGYTFGLSINGPLVYNQFIVDNLGYDPEKDLAPLTLAATQPNIIVTSNSTNAANLKELVDALKANPNKFNFASVGVGSGSHLTSELLLKATGTDAVASHYKGSPDAVASVLAGDTHFATLAPGAVIKLGEEGKLRVLAQAGEKRSAALPNLPTITETGVANISSQAWNGFVISSQVDPAIQAKLQKALYDALSLPEVQEKLRALYMDPIPGTPEEFKAFMQKEKEVWQPIIESLNLKQAQ</sequence>
<dbReference type="Proteomes" id="UP000537862">
    <property type="component" value="Unassembled WGS sequence"/>
</dbReference>
<dbReference type="InterPro" id="IPR042100">
    <property type="entry name" value="Bug_dom1"/>
</dbReference>
<dbReference type="InterPro" id="IPR005064">
    <property type="entry name" value="BUG"/>
</dbReference>
<dbReference type="PIRSF" id="PIRSF017082">
    <property type="entry name" value="YflP"/>
    <property type="match status" value="1"/>
</dbReference>
<feature type="signal peptide" evidence="2">
    <location>
        <begin position="1"/>
        <end position="23"/>
    </location>
</feature>
<name>A0A849P6P6_9BURK</name>
<proteinExistence type="inferred from homology"/>
<dbReference type="RefSeq" id="WP_171680103.1">
    <property type="nucleotide sequence ID" value="NZ_JABGBN010000002.1"/>
</dbReference>
<dbReference type="SUPFAM" id="SSF53850">
    <property type="entry name" value="Periplasmic binding protein-like II"/>
    <property type="match status" value="1"/>
</dbReference>
<accession>A0A849P6P6</accession>
<dbReference type="Gene3D" id="3.40.190.10">
    <property type="entry name" value="Periplasmic binding protein-like II"/>
    <property type="match status" value="1"/>
</dbReference>
<comment type="similarity">
    <text evidence="1">Belongs to the UPF0065 (bug) family.</text>
</comment>
<evidence type="ECO:0000313" key="3">
    <source>
        <dbReference type="EMBL" id="NOL51425.1"/>
    </source>
</evidence>